<name>A0ABM7ZNX9_STRNI</name>
<dbReference type="Pfam" id="PF04149">
    <property type="entry name" value="DUF397"/>
    <property type="match status" value="1"/>
</dbReference>
<dbReference type="Proteomes" id="UP001059597">
    <property type="component" value="Chromosome"/>
</dbReference>
<proteinExistence type="predicted"/>
<protein>
    <recommendedName>
        <fullName evidence="1">DUF397 domain-containing protein</fullName>
    </recommendedName>
</protein>
<dbReference type="EMBL" id="AP026073">
    <property type="protein sequence ID" value="BDM67847.1"/>
    <property type="molecule type" value="Genomic_DNA"/>
</dbReference>
<evidence type="ECO:0000313" key="3">
    <source>
        <dbReference type="Proteomes" id="UP001059597"/>
    </source>
</evidence>
<organism evidence="2 3">
    <name type="scientific">Streptomyces nigrescens</name>
    <dbReference type="NCBI Taxonomy" id="1920"/>
    <lineage>
        <taxon>Bacteria</taxon>
        <taxon>Bacillati</taxon>
        <taxon>Actinomycetota</taxon>
        <taxon>Actinomycetes</taxon>
        <taxon>Kitasatosporales</taxon>
        <taxon>Streptomycetaceae</taxon>
        <taxon>Streptomyces</taxon>
    </lineage>
</organism>
<evidence type="ECO:0000313" key="2">
    <source>
        <dbReference type="EMBL" id="BDM67847.1"/>
    </source>
</evidence>
<evidence type="ECO:0000259" key="1">
    <source>
        <dbReference type="Pfam" id="PF04149"/>
    </source>
</evidence>
<feature type="domain" description="DUF397" evidence="1">
    <location>
        <begin position="10"/>
        <end position="64"/>
    </location>
</feature>
<dbReference type="RefSeq" id="WP_261951946.1">
    <property type="nucleotide sequence ID" value="NZ_AP026073.1"/>
</dbReference>
<gene>
    <name evidence="2" type="ORF">HEK616_13340</name>
</gene>
<accession>A0ABM7ZNX9</accession>
<reference evidence="2" key="1">
    <citation type="submission" date="2022-06" db="EMBL/GenBank/DDBJ databases">
        <title>Complete genome sequence of Streptomyces nigrescens HEK616.</title>
        <authorList>
            <person name="Asamizu S."/>
            <person name="Onaka H."/>
        </authorList>
    </citation>
    <scope>NUCLEOTIDE SEQUENCE</scope>
    <source>
        <strain evidence="2">HEK616</strain>
    </source>
</reference>
<sequence length="71" mass="7237">MRSSAELSTATWRKSSYSNNAAGDCIEIADNIPGLIPVRDSKNPGGPAICVGEAAWAAFVGMVKDGPSLGG</sequence>
<dbReference type="InterPro" id="IPR007278">
    <property type="entry name" value="DUF397"/>
</dbReference>
<keyword evidence="3" id="KW-1185">Reference proteome</keyword>